<accession>A0AAD8EDD3</accession>
<reference evidence="1" key="1">
    <citation type="journal article" date="2023" name="IScience">
        <title>Live-bearing cockroach genome reveals convergent evolutionary mechanisms linked to viviparity in insects and beyond.</title>
        <authorList>
            <person name="Fouks B."/>
            <person name="Harrison M.C."/>
            <person name="Mikhailova A.A."/>
            <person name="Marchal E."/>
            <person name="English S."/>
            <person name="Carruthers M."/>
            <person name="Jennings E.C."/>
            <person name="Chiamaka E.L."/>
            <person name="Frigard R.A."/>
            <person name="Pippel M."/>
            <person name="Attardo G.M."/>
            <person name="Benoit J.B."/>
            <person name="Bornberg-Bauer E."/>
            <person name="Tobe S.S."/>
        </authorList>
    </citation>
    <scope>NUCLEOTIDE SEQUENCE</scope>
    <source>
        <strain evidence="1">Stay&amp;Tobe</strain>
    </source>
</reference>
<dbReference type="Proteomes" id="UP001233999">
    <property type="component" value="Unassembled WGS sequence"/>
</dbReference>
<reference evidence="1" key="2">
    <citation type="submission" date="2023-05" db="EMBL/GenBank/DDBJ databases">
        <authorList>
            <person name="Fouks B."/>
        </authorList>
    </citation>
    <scope>NUCLEOTIDE SEQUENCE</scope>
    <source>
        <strain evidence="1">Stay&amp;Tobe</strain>
        <tissue evidence="1">Testes</tissue>
    </source>
</reference>
<keyword evidence="2" id="KW-1185">Reference proteome</keyword>
<proteinExistence type="predicted"/>
<comment type="caution">
    <text evidence="1">The sequence shown here is derived from an EMBL/GenBank/DDBJ whole genome shotgun (WGS) entry which is preliminary data.</text>
</comment>
<feature type="non-terminal residue" evidence="1">
    <location>
        <position position="146"/>
    </location>
</feature>
<organism evidence="1 2">
    <name type="scientific">Diploptera punctata</name>
    <name type="common">Pacific beetle cockroach</name>
    <dbReference type="NCBI Taxonomy" id="6984"/>
    <lineage>
        <taxon>Eukaryota</taxon>
        <taxon>Metazoa</taxon>
        <taxon>Ecdysozoa</taxon>
        <taxon>Arthropoda</taxon>
        <taxon>Hexapoda</taxon>
        <taxon>Insecta</taxon>
        <taxon>Pterygota</taxon>
        <taxon>Neoptera</taxon>
        <taxon>Polyneoptera</taxon>
        <taxon>Dictyoptera</taxon>
        <taxon>Blattodea</taxon>
        <taxon>Blaberoidea</taxon>
        <taxon>Blaberidae</taxon>
        <taxon>Diplopterinae</taxon>
        <taxon>Diploptera</taxon>
    </lineage>
</organism>
<name>A0AAD8EDD3_DIPPU</name>
<protein>
    <submittedName>
        <fullName evidence="1">Uncharacterized protein</fullName>
    </submittedName>
</protein>
<gene>
    <name evidence="1" type="ORF">L9F63_020469</name>
</gene>
<evidence type="ECO:0000313" key="1">
    <source>
        <dbReference type="EMBL" id="KAJ9585881.1"/>
    </source>
</evidence>
<evidence type="ECO:0000313" key="2">
    <source>
        <dbReference type="Proteomes" id="UP001233999"/>
    </source>
</evidence>
<sequence length="146" mass="16603">TNIRRAKVNSNALTYRTHEQLCLRSLNNKCLVFFKLSNSACEKKVGILYENICKQVLQQCNIKYSEYSSLHSEFYMLEVTNNATITQFYDNVLLLITDSASYMIKSAIRSLEAVVTGNKTYVTETKLMCLTMSAKKTMGQRETPSG</sequence>
<feature type="non-terminal residue" evidence="1">
    <location>
        <position position="1"/>
    </location>
</feature>
<dbReference type="EMBL" id="JASPKZ010007239">
    <property type="protein sequence ID" value="KAJ9585881.1"/>
    <property type="molecule type" value="Genomic_DNA"/>
</dbReference>
<dbReference type="AlphaFoldDB" id="A0AAD8EDD3"/>